<evidence type="ECO:0000313" key="2">
    <source>
        <dbReference type="Proteomes" id="UP001152759"/>
    </source>
</evidence>
<protein>
    <submittedName>
        <fullName evidence="1">Uncharacterized protein</fullName>
    </submittedName>
</protein>
<sequence length="399" mass="46005">MRELLMSTLDGQAVLRAFETGCFDNAFRKTLVDLIVINDFNNSIDKKISAERFKFLALSVVALFPTESALIYYMPQVNLGHGKKQSPRGKLYQKYIHKLKTWRNSGLIVKFRKSVPAGDENPADRDEMAGATDPLSDEDLRWFSNHVEPYNEVVEKWKKTMPKRILLLRTSCRTIDDYFTKFPALKEDFGHQLILMDFSSLHPGKDNILLDSWQSLTENLLDLVKKKQRDRTYKKHLEADVPELLMSDPQSDTAKSLFCLLALPSLCATIKFQSMKFSRKDVKDSFVLYVPVKSQLMKLLRKRSEENRRNGTIFPIPVFVGDVNNPDCYVEFNDNLYSVDSPIQAVDVAFKIFYALNLKYPPACEIIWTLFQHYIFKFSMSTIRLNPQLEALAVDLGIN</sequence>
<accession>A0A9P0EYZ2</accession>
<keyword evidence="2" id="KW-1185">Reference proteome</keyword>
<dbReference type="Proteomes" id="UP001152759">
    <property type="component" value="Chromosome 1"/>
</dbReference>
<name>A0A9P0EYZ2_BEMTA</name>
<dbReference type="AlphaFoldDB" id="A0A9P0EYZ2"/>
<gene>
    <name evidence="1" type="ORF">BEMITA_LOCUS948</name>
</gene>
<proteinExistence type="predicted"/>
<dbReference type="EMBL" id="OU963862">
    <property type="protein sequence ID" value="CAH0381281.1"/>
    <property type="molecule type" value="Genomic_DNA"/>
</dbReference>
<organism evidence="1 2">
    <name type="scientific">Bemisia tabaci</name>
    <name type="common">Sweetpotato whitefly</name>
    <name type="synonym">Aleurodes tabaci</name>
    <dbReference type="NCBI Taxonomy" id="7038"/>
    <lineage>
        <taxon>Eukaryota</taxon>
        <taxon>Metazoa</taxon>
        <taxon>Ecdysozoa</taxon>
        <taxon>Arthropoda</taxon>
        <taxon>Hexapoda</taxon>
        <taxon>Insecta</taxon>
        <taxon>Pterygota</taxon>
        <taxon>Neoptera</taxon>
        <taxon>Paraneoptera</taxon>
        <taxon>Hemiptera</taxon>
        <taxon>Sternorrhyncha</taxon>
        <taxon>Aleyrodoidea</taxon>
        <taxon>Aleyrodidae</taxon>
        <taxon>Aleyrodinae</taxon>
        <taxon>Bemisia</taxon>
    </lineage>
</organism>
<dbReference type="PANTHER" id="PTHR31025:SF9">
    <property type="entry name" value="SI:DKEY-286J15.1"/>
    <property type="match status" value="1"/>
</dbReference>
<dbReference type="PANTHER" id="PTHR31025">
    <property type="entry name" value="SI:CH211-196P9.1-RELATED"/>
    <property type="match status" value="1"/>
</dbReference>
<reference evidence="1" key="1">
    <citation type="submission" date="2021-12" db="EMBL/GenBank/DDBJ databases">
        <authorList>
            <person name="King R."/>
        </authorList>
    </citation>
    <scope>NUCLEOTIDE SEQUENCE</scope>
</reference>
<evidence type="ECO:0000313" key="1">
    <source>
        <dbReference type="EMBL" id="CAH0381281.1"/>
    </source>
</evidence>